<dbReference type="InterPro" id="IPR009057">
    <property type="entry name" value="Homeodomain-like_sf"/>
</dbReference>
<dbReference type="AlphaFoldDB" id="A0AAX6F2J8"/>
<sequence>MSEPSMKKKETFSEDDLYELLQRYNPSIIITLLQEISEFTSLQSDSEKIDWNALVKSTCTGISNAREYQMLWRHLAYKNSLLEKIEDGSEPLDDDSDLELELELVPAPGVEELAEAKESAKILLSSGPPRDSGSASRSIVEPSLTEDITNDQVDPSDKPTSSNCGANQVVPVLGQKQPLAAGSATEELDGNGSGSGMPAKKKRQLWTKEEDIELIAAVQKCGEGNWANILKGDFKHNRTASQLSQRWAIIRKRQANSNPINGNKTGTSTLSEERLAAQKAFSMAVNMPMTSISSKISGATQAVSSSTSSAAIPEASHSSAPQSSSQSQEKGVSNPSNKPRAHLKKPTTTQPLVGPNPLIQAAAFAAGGRIANPSTAASLFKAAQSKHVVHIRPGGGSLPIPSAMMTKPLSTCNNLGPQCTPSLKQVRPQPPSATFGTIHSAIKNPLSRQASLESSRREAVQGVSSREKDEGKGGNSNNVSAMYADKMSCEEVGGDGAAMRSKDAVTQKAQMDGSSNASAGETQTVVEKNDQMAAVGGGGGAEAPVKEDGSGNATVNGGQSGHTKAVAEEVMESSREDVTVACSSSSPVKERDAG</sequence>
<evidence type="ECO:0000313" key="6">
    <source>
        <dbReference type="Proteomes" id="UP001140949"/>
    </source>
</evidence>
<evidence type="ECO:0000256" key="2">
    <source>
        <dbReference type="SAM" id="MobiDB-lite"/>
    </source>
</evidence>
<feature type="compositionally biased region" description="Basic and acidic residues" evidence="2">
    <location>
        <begin position="454"/>
        <end position="472"/>
    </location>
</feature>
<dbReference type="Gene3D" id="1.10.10.60">
    <property type="entry name" value="Homeodomain-like"/>
    <property type="match status" value="1"/>
</dbReference>
<feature type="compositionally biased region" description="Low complexity" evidence="2">
    <location>
        <begin position="307"/>
        <end position="329"/>
    </location>
</feature>
<evidence type="ECO:0000256" key="1">
    <source>
        <dbReference type="ARBA" id="ARBA00023125"/>
    </source>
</evidence>
<feature type="region of interest" description="Disordered" evidence="2">
    <location>
        <begin position="124"/>
        <end position="167"/>
    </location>
</feature>
<feature type="region of interest" description="Disordered" evidence="2">
    <location>
        <begin position="307"/>
        <end position="355"/>
    </location>
</feature>
<dbReference type="Proteomes" id="UP001140949">
    <property type="component" value="Unassembled WGS sequence"/>
</dbReference>
<keyword evidence="1" id="KW-0238">DNA-binding</keyword>
<feature type="compositionally biased region" description="Polar residues" evidence="2">
    <location>
        <begin position="507"/>
        <end position="526"/>
    </location>
</feature>
<dbReference type="SUPFAM" id="SSF46689">
    <property type="entry name" value="Homeodomain-like"/>
    <property type="match status" value="1"/>
</dbReference>
<accession>A0AAX6F2J8</accession>
<dbReference type="PANTHER" id="PTHR47206:SF1">
    <property type="entry name" value="HOMEODOMAIN-LIKE SUPERFAMILY PROTEIN"/>
    <property type="match status" value="1"/>
</dbReference>
<dbReference type="EMBL" id="JANAVB010032494">
    <property type="protein sequence ID" value="KAJ6810403.1"/>
    <property type="molecule type" value="Genomic_DNA"/>
</dbReference>
<evidence type="ECO:0000313" key="5">
    <source>
        <dbReference type="EMBL" id="KAJ6810403.1"/>
    </source>
</evidence>
<dbReference type="GO" id="GO:0003677">
    <property type="term" value="F:DNA binding"/>
    <property type="evidence" value="ECO:0007669"/>
    <property type="project" value="UniProtKB-KW"/>
</dbReference>
<dbReference type="SMART" id="SM00717">
    <property type="entry name" value="SANT"/>
    <property type="match status" value="1"/>
</dbReference>
<feature type="domain" description="Myb-like" evidence="3">
    <location>
        <begin position="198"/>
        <end position="247"/>
    </location>
</feature>
<proteinExistence type="predicted"/>
<comment type="caution">
    <text evidence="5">The sequence shown here is derived from an EMBL/GenBank/DDBJ whole genome shotgun (WGS) entry which is preliminary data.</text>
</comment>
<dbReference type="PROSITE" id="PS51294">
    <property type="entry name" value="HTH_MYB"/>
    <property type="match status" value="1"/>
</dbReference>
<keyword evidence="6" id="KW-1185">Reference proteome</keyword>
<dbReference type="InterPro" id="IPR017930">
    <property type="entry name" value="Myb_dom"/>
</dbReference>
<protein>
    <submittedName>
        <fullName evidence="5">Uncharacterized protein</fullName>
    </submittedName>
</protein>
<evidence type="ECO:0000259" key="4">
    <source>
        <dbReference type="PROSITE" id="PS51294"/>
    </source>
</evidence>
<reference evidence="5" key="1">
    <citation type="journal article" date="2023" name="GigaByte">
        <title>Genome assembly of the bearded iris, Iris pallida Lam.</title>
        <authorList>
            <person name="Bruccoleri R.E."/>
            <person name="Oakeley E.J."/>
            <person name="Faust A.M.E."/>
            <person name="Altorfer M."/>
            <person name="Dessus-Babus S."/>
            <person name="Burckhardt D."/>
            <person name="Oertli M."/>
            <person name="Naumann U."/>
            <person name="Petersen F."/>
            <person name="Wong J."/>
        </authorList>
    </citation>
    <scope>NUCLEOTIDE SEQUENCE</scope>
    <source>
        <strain evidence="5">GSM-AAB239-AS_SAM_17_03QT</strain>
    </source>
</reference>
<feature type="domain" description="HTH myb-type" evidence="4">
    <location>
        <begin position="200"/>
        <end position="255"/>
    </location>
</feature>
<name>A0AAX6F2J8_IRIPA</name>
<feature type="compositionally biased region" description="Polar residues" evidence="2">
    <location>
        <begin position="146"/>
        <end position="166"/>
    </location>
</feature>
<organism evidence="5 6">
    <name type="scientific">Iris pallida</name>
    <name type="common">Sweet iris</name>
    <dbReference type="NCBI Taxonomy" id="29817"/>
    <lineage>
        <taxon>Eukaryota</taxon>
        <taxon>Viridiplantae</taxon>
        <taxon>Streptophyta</taxon>
        <taxon>Embryophyta</taxon>
        <taxon>Tracheophyta</taxon>
        <taxon>Spermatophyta</taxon>
        <taxon>Magnoliopsida</taxon>
        <taxon>Liliopsida</taxon>
        <taxon>Asparagales</taxon>
        <taxon>Iridaceae</taxon>
        <taxon>Iridoideae</taxon>
        <taxon>Irideae</taxon>
        <taxon>Iris</taxon>
    </lineage>
</organism>
<dbReference type="CDD" id="cd11660">
    <property type="entry name" value="SANT_TRF"/>
    <property type="match status" value="1"/>
</dbReference>
<feature type="region of interest" description="Disordered" evidence="2">
    <location>
        <begin position="493"/>
        <end position="594"/>
    </location>
</feature>
<dbReference type="InterPro" id="IPR001005">
    <property type="entry name" value="SANT/Myb"/>
</dbReference>
<gene>
    <name evidence="5" type="ORF">M6B38_159180</name>
</gene>
<dbReference type="Pfam" id="PF00249">
    <property type="entry name" value="Myb_DNA-binding"/>
    <property type="match status" value="1"/>
</dbReference>
<dbReference type="PROSITE" id="PS50090">
    <property type="entry name" value="MYB_LIKE"/>
    <property type="match status" value="1"/>
</dbReference>
<dbReference type="PANTHER" id="PTHR47206">
    <property type="entry name" value="HOMEODOMAIN-LIKE SUPERFAMILY PROTEIN"/>
    <property type="match status" value="1"/>
</dbReference>
<evidence type="ECO:0000259" key="3">
    <source>
        <dbReference type="PROSITE" id="PS50090"/>
    </source>
</evidence>
<feature type="region of interest" description="Disordered" evidence="2">
    <location>
        <begin position="446"/>
        <end position="481"/>
    </location>
</feature>
<reference evidence="5" key="2">
    <citation type="submission" date="2023-04" db="EMBL/GenBank/DDBJ databases">
        <authorList>
            <person name="Bruccoleri R.E."/>
            <person name="Oakeley E.J."/>
            <person name="Faust A.-M."/>
            <person name="Dessus-Babus S."/>
            <person name="Altorfer M."/>
            <person name="Burckhardt D."/>
            <person name="Oertli M."/>
            <person name="Naumann U."/>
            <person name="Petersen F."/>
            <person name="Wong J."/>
        </authorList>
    </citation>
    <scope>NUCLEOTIDE SEQUENCE</scope>
    <source>
        <strain evidence="5">GSM-AAB239-AS_SAM_17_03QT</strain>
        <tissue evidence="5">Leaf</tissue>
    </source>
</reference>
<feature type="region of interest" description="Disordered" evidence="2">
    <location>
        <begin position="181"/>
        <end position="203"/>
    </location>
</feature>